<accession>A0A812L8D4</accession>
<feature type="non-terminal residue" evidence="2">
    <location>
        <position position="1"/>
    </location>
</feature>
<proteinExistence type="predicted"/>
<feature type="region of interest" description="Disordered" evidence="1">
    <location>
        <begin position="49"/>
        <end position="102"/>
    </location>
</feature>
<name>A0A812L8D4_9DINO</name>
<dbReference type="EMBL" id="CAJNDS010000896">
    <property type="protein sequence ID" value="CAE7239864.1"/>
    <property type="molecule type" value="Genomic_DNA"/>
</dbReference>
<keyword evidence="3" id="KW-1185">Reference proteome</keyword>
<comment type="caution">
    <text evidence="2">The sequence shown here is derived from an EMBL/GenBank/DDBJ whole genome shotgun (WGS) entry which is preliminary data.</text>
</comment>
<dbReference type="Proteomes" id="UP000604046">
    <property type="component" value="Unassembled WGS sequence"/>
</dbReference>
<dbReference type="AlphaFoldDB" id="A0A812L8D4"/>
<evidence type="ECO:0000256" key="1">
    <source>
        <dbReference type="SAM" id="MobiDB-lite"/>
    </source>
</evidence>
<evidence type="ECO:0000313" key="2">
    <source>
        <dbReference type="EMBL" id="CAE7239864.1"/>
    </source>
</evidence>
<reference evidence="2" key="1">
    <citation type="submission" date="2021-02" db="EMBL/GenBank/DDBJ databases">
        <authorList>
            <person name="Dougan E. K."/>
            <person name="Rhodes N."/>
            <person name="Thang M."/>
            <person name="Chan C."/>
        </authorList>
    </citation>
    <scope>NUCLEOTIDE SEQUENCE</scope>
</reference>
<sequence length="102" mass="10783">MRKRWRPPSAPNAALKPALAPRRVVPASYAGSGAPKGFRKGARPLVKPRVISAPPTADDGFRRRQVVSASERDVRVVSGPDGSEAAGPRLLRRAAQSAPALP</sequence>
<gene>
    <name evidence="2" type="ORF">SNAT2548_LOCUS10687</name>
</gene>
<organism evidence="2 3">
    <name type="scientific">Symbiodinium natans</name>
    <dbReference type="NCBI Taxonomy" id="878477"/>
    <lineage>
        <taxon>Eukaryota</taxon>
        <taxon>Sar</taxon>
        <taxon>Alveolata</taxon>
        <taxon>Dinophyceae</taxon>
        <taxon>Suessiales</taxon>
        <taxon>Symbiodiniaceae</taxon>
        <taxon>Symbiodinium</taxon>
    </lineage>
</organism>
<evidence type="ECO:0000313" key="3">
    <source>
        <dbReference type="Proteomes" id="UP000604046"/>
    </source>
</evidence>
<protein>
    <submittedName>
        <fullName evidence="2">Uncharacterized protein</fullName>
    </submittedName>
</protein>